<keyword evidence="2" id="KW-1185">Reference proteome</keyword>
<organism evidence="1 2">
    <name type="scientific">Nodularia spumigena UHCC 0060</name>
    <dbReference type="NCBI Taxonomy" id="3110300"/>
    <lineage>
        <taxon>Bacteria</taxon>
        <taxon>Bacillati</taxon>
        <taxon>Cyanobacteriota</taxon>
        <taxon>Cyanophyceae</taxon>
        <taxon>Nostocales</taxon>
        <taxon>Nodulariaceae</taxon>
        <taxon>Nodularia</taxon>
    </lineage>
</organism>
<name>A0ABU5UNZ3_NODSP</name>
<gene>
    <name evidence="1" type="ORF">VB695_07880</name>
</gene>
<evidence type="ECO:0000313" key="1">
    <source>
        <dbReference type="EMBL" id="MEA5607996.1"/>
    </source>
</evidence>
<sequence>MVKISRAMATIPFRKFSRSGGICCPTIPYTTEAIAHKPAAAKAANSPVAFVKELLKISFTL</sequence>
<proteinExistence type="predicted"/>
<dbReference type="EMBL" id="JAYGHK010000020">
    <property type="protein sequence ID" value="MEA5607996.1"/>
    <property type="molecule type" value="Genomic_DNA"/>
</dbReference>
<dbReference type="Proteomes" id="UP001303285">
    <property type="component" value="Unassembled WGS sequence"/>
</dbReference>
<protein>
    <submittedName>
        <fullName evidence="1">Uncharacterized protein</fullName>
    </submittedName>
</protein>
<comment type="caution">
    <text evidence="1">The sequence shown here is derived from an EMBL/GenBank/DDBJ whole genome shotgun (WGS) entry which is preliminary data.</text>
</comment>
<accession>A0ABU5UNZ3</accession>
<evidence type="ECO:0000313" key="2">
    <source>
        <dbReference type="Proteomes" id="UP001303285"/>
    </source>
</evidence>
<reference evidence="1 2" key="1">
    <citation type="submission" date="2023-12" db="EMBL/GenBank/DDBJ databases">
        <title>Baltic Sea Cyanobacteria.</title>
        <authorList>
            <person name="Delbaje E."/>
            <person name="Fewer D.P."/>
            <person name="Shishido T.K."/>
        </authorList>
    </citation>
    <scope>NUCLEOTIDE SEQUENCE [LARGE SCALE GENOMIC DNA]</scope>
    <source>
        <strain evidence="1 2">UHCC 0060</strain>
    </source>
</reference>